<dbReference type="InterPro" id="IPR029028">
    <property type="entry name" value="Alpha/beta_knot_MTases"/>
</dbReference>
<proteinExistence type="predicted"/>
<dbReference type="PANTHER" id="PTHR46429">
    <property type="entry name" value="23S RRNA (GUANOSINE-2'-O-)-METHYLTRANSFERASE RLMB"/>
    <property type="match status" value="1"/>
</dbReference>
<feature type="compositionally biased region" description="Low complexity" evidence="3">
    <location>
        <begin position="1"/>
        <end position="21"/>
    </location>
</feature>
<keyword evidence="2" id="KW-0808">Transferase</keyword>
<feature type="region of interest" description="Disordered" evidence="3">
    <location>
        <begin position="1"/>
        <end position="27"/>
    </location>
</feature>
<gene>
    <name evidence="5" type="ORF">J2S49_000757</name>
</gene>
<evidence type="ECO:0000259" key="4">
    <source>
        <dbReference type="Pfam" id="PF00588"/>
    </source>
</evidence>
<dbReference type="RefSeq" id="WP_278058065.1">
    <property type="nucleotide sequence ID" value="NZ_CP121247.1"/>
</dbReference>
<dbReference type="SUPFAM" id="SSF75217">
    <property type="entry name" value="alpha/beta knot"/>
    <property type="match status" value="1"/>
</dbReference>
<keyword evidence="6" id="KW-1185">Reference proteome</keyword>
<evidence type="ECO:0000256" key="2">
    <source>
        <dbReference type="ARBA" id="ARBA00022679"/>
    </source>
</evidence>
<feature type="domain" description="tRNA/rRNA methyltransferase SpoU type" evidence="4">
    <location>
        <begin position="90"/>
        <end position="226"/>
    </location>
</feature>
<sequence length="234" mass="25543">MNTTPNPNEAPTPAAEASEASGGTDVEPLRFDFNKEVLVGVGPWEGPLPNDPRFDPELLANGDRRNVIDKYRYWSVEAIKADLDLSRSALHIAIENLAHDLNIGSIVRTGNAFNVAGVHIVGKKRWNRRGALVTDRYMDVHNHPDAASLGEWARDAGYTVVAVDNTAGSTPLQATALPEKCVLVFGQESTGLSEELQALAELKVFIPQFGSTRSMNVAAAAAVVQYEWMRQHRL</sequence>
<evidence type="ECO:0000313" key="5">
    <source>
        <dbReference type="EMBL" id="MDP9800681.1"/>
    </source>
</evidence>
<dbReference type="Proteomes" id="UP001235966">
    <property type="component" value="Unassembled WGS sequence"/>
</dbReference>
<dbReference type="InterPro" id="IPR004441">
    <property type="entry name" value="rRNA_MeTrfase_TrmH"/>
</dbReference>
<accession>A0ABT9NAG6</accession>
<reference evidence="5 6" key="1">
    <citation type="submission" date="2023-07" db="EMBL/GenBank/DDBJ databases">
        <title>Sequencing the genomes of 1000 actinobacteria strains.</title>
        <authorList>
            <person name="Klenk H.-P."/>
        </authorList>
    </citation>
    <scope>NUCLEOTIDE SEQUENCE [LARGE SCALE GENOMIC DNA]</scope>
    <source>
        <strain evidence="5 6">DSM 102162</strain>
    </source>
</reference>
<protein>
    <submittedName>
        <fullName evidence="5">tRNA G18 (Ribose-2'-O)-methylase SpoU</fullName>
    </submittedName>
</protein>
<keyword evidence="1" id="KW-0489">Methyltransferase</keyword>
<dbReference type="EMBL" id="JAUSQW010000001">
    <property type="protein sequence ID" value="MDP9800681.1"/>
    <property type="molecule type" value="Genomic_DNA"/>
</dbReference>
<name>A0ABT9NAG6_9ACTO</name>
<dbReference type="Gene3D" id="3.40.1280.10">
    <property type="match status" value="1"/>
</dbReference>
<organism evidence="5 6">
    <name type="scientific">Arcanobacterium wilhelmae</name>
    <dbReference type="NCBI Taxonomy" id="1803177"/>
    <lineage>
        <taxon>Bacteria</taxon>
        <taxon>Bacillati</taxon>
        <taxon>Actinomycetota</taxon>
        <taxon>Actinomycetes</taxon>
        <taxon>Actinomycetales</taxon>
        <taxon>Actinomycetaceae</taxon>
        <taxon>Arcanobacterium</taxon>
    </lineage>
</organism>
<evidence type="ECO:0000256" key="3">
    <source>
        <dbReference type="SAM" id="MobiDB-lite"/>
    </source>
</evidence>
<dbReference type="InterPro" id="IPR001537">
    <property type="entry name" value="SpoU_MeTrfase"/>
</dbReference>
<evidence type="ECO:0000313" key="6">
    <source>
        <dbReference type="Proteomes" id="UP001235966"/>
    </source>
</evidence>
<dbReference type="InterPro" id="IPR029026">
    <property type="entry name" value="tRNA_m1G_MTases_N"/>
</dbReference>
<comment type="caution">
    <text evidence="5">The sequence shown here is derived from an EMBL/GenBank/DDBJ whole genome shotgun (WGS) entry which is preliminary data.</text>
</comment>
<dbReference type="Pfam" id="PF00588">
    <property type="entry name" value="SpoU_methylase"/>
    <property type="match status" value="1"/>
</dbReference>
<dbReference type="PANTHER" id="PTHR46429:SF2">
    <property type="entry name" value="TRNA_RRNA METHYLTRANSFERASE"/>
    <property type="match status" value="1"/>
</dbReference>
<evidence type="ECO:0000256" key="1">
    <source>
        <dbReference type="ARBA" id="ARBA00022603"/>
    </source>
</evidence>